<comment type="caution">
    <text evidence="1">The sequence shown here is derived from an EMBL/GenBank/DDBJ whole genome shotgun (WGS) entry which is preliminary data.</text>
</comment>
<accession>A0A5B0QAC1</accession>
<dbReference type="Proteomes" id="UP000324748">
    <property type="component" value="Unassembled WGS sequence"/>
</dbReference>
<organism evidence="1 2">
    <name type="scientific">Puccinia graminis f. sp. tritici</name>
    <dbReference type="NCBI Taxonomy" id="56615"/>
    <lineage>
        <taxon>Eukaryota</taxon>
        <taxon>Fungi</taxon>
        <taxon>Dikarya</taxon>
        <taxon>Basidiomycota</taxon>
        <taxon>Pucciniomycotina</taxon>
        <taxon>Pucciniomycetes</taxon>
        <taxon>Pucciniales</taxon>
        <taxon>Pucciniaceae</taxon>
        <taxon>Puccinia</taxon>
    </lineage>
</organism>
<dbReference type="AlphaFoldDB" id="A0A5B0QAC1"/>
<dbReference type="EMBL" id="VSWC01000027">
    <property type="protein sequence ID" value="KAA1109903.1"/>
    <property type="molecule type" value="Genomic_DNA"/>
</dbReference>
<evidence type="ECO:0000313" key="1">
    <source>
        <dbReference type="EMBL" id="KAA1109903.1"/>
    </source>
</evidence>
<protein>
    <submittedName>
        <fullName evidence="1">Uncharacterized protein</fullName>
    </submittedName>
</protein>
<name>A0A5B0QAC1_PUCGR</name>
<reference evidence="1 2" key="1">
    <citation type="submission" date="2019-05" db="EMBL/GenBank/DDBJ databases">
        <title>Emergence of the Ug99 lineage of the wheat stem rust pathogen through somatic hybridization.</title>
        <authorList>
            <person name="Li F."/>
            <person name="Upadhyaya N.M."/>
            <person name="Sperschneider J."/>
            <person name="Matny O."/>
            <person name="Nguyen-Phuc H."/>
            <person name="Mago R."/>
            <person name="Raley C."/>
            <person name="Miller M.E."/>
            <person name="Silverstein K.A.T."/>
            <person name="Henningsen E."/>
            <person name="Hirsch C.D."/>
            <person name="Visser B."/>
            <person name="Pretorius Z.A."/>
            <person name="Steffenson B.J."/>
            <person name="Schwessinger B."/>
            <person name="Dodds P.N."/>
            <person name="Figueroa M."/>
        </authorList>
    </citation>
    <scope>NUCLEOTIDE SEQUENCE [LARGE SCALE GENOMIC DNA]</scope>
    <source>
        <strain evidence="1">21-0</strain>
    </source>
</reference>
<gene>
    <name evidence="1" type="ORF">PGT21_002460</name>
</gene>
<keyword evidence="2" id="KW-1185">Reference proteome</keyword>
<proteinExistence type="predicted"/>
<evidence type="ECO:0000313" key="2">
    <source>
        <dbReference type="Proteomes" id="UP000324748"/>
    </source>
</evidence>
<sequence length="215" mass="23804">MLAFAITDQVKTLMSVQSYVVLQPDCGATKFSFLWPGAIEHILMDGAHCICVKRNEGDLSLSRIILCCRGFYRVHCRRNKLASPSLTCAHLHIDDKARRGRSDCSRTPGVVQASDPDDRQLFALASWQGALETRPCQVHHQTCSRRRSLAEAIALPSTHTEIGIGVFACQGVSAEAECLRSDNPSSLVYTSFPSKAVWATPPKHLRSLPWPLPEY</sequence>